<reference evidence="1 2" key="1">
    <citation type="submission" date="2024-03" db="EMBL/GenBank/DDBJ databases">
        <authorList>
            <person name="Jo J.-H."/>
        </authorList>
    </citation>
    <scope>NUCLEOTIDE SEQUENCE [LARGE SCALE GENOMIC DNA]</scope>
    <source>
        <strain evidence="1 2">PS1R-30</strain>
    </source>
</reference>
<accession>A0ABU8RU67</accession>
<evidence type="ECO:0000313" key="2">
    <source>
        <dbReference type="Proteomes" id="UP001361239"/>
    </source>
</evidence>
<dbReference type="Proteomes" id="UP001361239">
    <property type="component" value="Unassembled WGS sequence"/>
</dbReference>
<sequence length="76" mass="8394">MSQIRLAKLPDRTPVRLNVSLNPELAATLGRYAAFYHVAYGSEETVADLLPAIVAAFLDGDKAFGRWCRDAADRRT</sequence>
<dbReference type="RefSeq" id="WP_339586468.1">
    <property type="nucleotide sequence ID" value="NZ_JBBHJZ010000001.1"/>
</dbReference>
<gene>
    <name evidence="1" type="ORF">WG901_07945</name>
</gene>
<dbReference type="EMBL" id="JBBHJZ010000001">
    <property type="protein sequence ID" value="MEJ5976561.1"/>
    <property type="molecule type" value="Genomic_DNA"/>
</dbReference>
<organism evidence="1 2">
    <name type="scientific">Novosphingobium anseongense</name>
    <dbReference type="NCBI Taxonomy" id="3133436"/>
    <lineage>
        <taxon>Bacteria</taxon>
        <taxon>Pseudomonadati</taxon>
        <taxon>Pseudomonadota</taxon>
        <taxon>Alphaproteobacteria</taxon>
        <taxon>Sphingomonadales</taxon>
        <taxon>Sphingomonadaceae</taxon>
        <taxon>Novosphingobium</taxon>
    </lineage>
</organism>
<dbReference type="InterPro" id="IPR018733">
    <property type="entry name" value="DUF2274"/>
</dbReference>
<name>A0ABU8RU67_9SPHN</name>
<keyword evidence="2" id="KW-1185">Reference proteome</keyword>
<protein>
    <submittedName>
        <fullName evidence="1">DUF2274 domain-containing protein</fullName>
    </submittedName>
</protein>
<comment type="caution">
    <text evidence="1">The sequence shown here is derived from an EMBL/GenBank/DDBJ whole genome shotgun (WGS) entry which is preliminary data.</text>
</comment>
<dbReference type="Pfam" id="PF10038">
    <property type="entry name" value="DUF2274"/>
    <property type="match status" value="1"/>
</dbReference>
<evidence type="ECO:0000313" key="1">
    <source>
        <dbReference type="EMBL" id="MEJ5976561.1"/>
    </source>
</evidence>
<proteinExistence type="predicted"/>